<comment type="subcellular location">
    <subcellularLocation>
        <location evidence="1">Secreted</location>
    </subcellularLocation>
</comment>
<feature type="signal peptide" evidence="8">
    <location>
        <begin position="1"/>
        <end position="15"/>
    </location>
</feature>
<evidence type="ECO:0000313" key="11">
    <source>
        <dbReference type="EMBL" id="NWH82354.1"/>
    </source>
</evidence>
<name>A0A850XLG5_PIACA</name>
<feature type="region of interest" description="Disordered" evidence="7">
    <location>
        <begin position="696"/>
        <end position="717"/>
    </location>
</feature>
<evidence type="ECO:0000256" key="2">
    <source>
        <dbReference type="ARBA" id="ARBA00022525"/>
    </source>
</evidence>
<dbReference type="InterPro" id="IPR008983">
    <property type="entry name" value="Tumour_necrosis_fac-like_dom"/>
</dbReference>
<feature type="region of interest" description="Disordered" evidence="7">
    <location>
        <begin position="845"/>
        <end position="867"/>
    </location>
</feature>
<feature type="region of interest" description="Disordered" evidence="7">
    <location>
        <begin position="24"/>
        <end position="49"/>
    </location>
</feature>
<dbReference type="PANTHER" id="PTHR15427">
    <property type="entry name" value="EMILIN ELASTIN MICROFIBRIL INTERFACE-LOCATED PROTEIN ELASTIN MICROFIBRIL INTERFACER"/>
    <property type="match status" value="1"/>
</dbReference>
<feature type="coiled-coil region" evidence="6">
    <location>
        <begin position="483"/>
        <end position="510"/>
    </location>
</feature>
<evidence type="ECO:0000256" key="4">
    <source>
        <dbReference type="ARBA" id="ARBA00023054"/>
    </source>
</evidence>
<dbReference type="GO" id="GO:0005576">
    <property type="term" value="C:extracellular region"/>
    <property type="evidence" value="ECO:0007669"/>
    <property type="project" value="UniProtKB-SubCell"/>
</dbReference>
<dbReference type="SMART" id="SM00110">
    <property type="entry name" value="C1Q"/>
    <property type="match status" value="1"/>
</dbReference>
<gene>
    <name evidence="11" type="primary">Mmrn2</name>
    <name evidence="11" type="ORF">PIACAY_R04875</name>
</gene>
<feature type="non-terminal residue" evidence="11">
    <location>
        <position position="1013"/>
    </location>
</feature>
<dbReference type="PANTHER" id="PTHR15427:SF6">
    <property type="entry name" value="MULTIMERIN-2"/>
    <property type="match status" value="1"/>
</dbReference>
<evidence type="ECO:0000256" key="8">
    <source>
        <dbReference type="SAM" id="SignalP"/>
    </source>
</evidence>
<dbReference type="Pfam" id="PF07546">
    <property type="entry name" value="EMI"/>
    <property type="match status" value="1"/>
</dbReference>
<feature type="non-terminal residue" evidence="11">
    <location>
        <position position="1"/>
    </location>
</feature>
<accession>A0A850XLG5</accession>
<sequence>MLVKLLLIYNTIVLAKVVTHSDQQGYRDGSVHEPQIYESSAYPQRSPLSHKEEGYWEAEALREDDRDYPSRMISHQEEREDFQTASSQSRNGNWCSFMQSQLVTYIEACMKEKYIVNSQQPCVNGGPECQKIMYRTALKPIYQVKQKVLKSLQWKCCPGFIGKDCEQHDPNFILVLGNQIEEREEEEFSNHMSTPVDSREMLEVIRNHETLLDDLQSDIDQAVSNLGDFQRIFESNGTSMVLEVNQSNSDLQERLLQQVLFPHMENFLRKHFNPIWASFNRSLQNLSNIVRNLSHDVEANKRSIERFQQSTVPKKEFQELGTKFESKVQENIVKADQVKREIENQLQMQQASFHYNLTIIKADTDMKFKKFHKVQQSHFLALNNSIANMKQEQNNLGNKFEALKKNLTELSLHHGPKDENSQLAIRQINDILAGHTKQLKELYMESDVAFQNIAVLERWFKELKKNISKYRPEDLTITLMEKMVIMEENKAAMERQITELNHTLSNLHENYSDLVRYMEECNCQKISSDTDTLEDLKNFTSSLEGAQTNLKDMKHLESVFRDLLRDEIEELSSAFPSIHQSLNLRQEENRQLQSQVTAISEDVRFLKKKDEEINLHIMYLNSSFGSLLGDAMRHDAALGTLLGEEFMEVLFEEGPNILITPVFELQESLRHISDKLQEQNVTLKSLTERFHLLERGQQKNHHAHRSPKHLKEMQTSSTVDEVSGQRSIIEHMEPNYEAAKDDSLDSSAYNDIITLKNDIKHLSMVIKKHESRSNVTLCCNHTTPNVIEPLNISVGILSADLATIKQKLEEHLMVFKKLFASHEELVASNVSLDVTKIQSMLTRKVRRPPKGQDKQREKKKPKKHGENIQAIGGRNTVQAELLEKDPLVAFHVGFSEGKDKEKTLRFNETYLNYGNSYFPEHGYFKAPHKGVYLFIISMEFSSGPALGQLYFSRGYKKTLSSSQRKTPNGHTVTTFAMAEMEKGEKVCFELLQGSIAKRSPPGTTMAGFLIFKT</sequence>
<dbReference type="AlphaFoldDB" id="A0A850XLG5"/>
<dbReference type="EMBL" id="WAAB01025158">
    <property type="protein sequence ID" value="NWH82354.1"/>
    <property type="molecule type" value="Genomic_DNA"/>
</dbReference>
<dbReference type="PROSITE" id="PS51041">
    <property type="entry name" value="EMI"/>
    <property type="match status" value="1"/>
</dbReference>
<keyword evidence="5" id="KW-1015">Disulfide bond</keyword>
<evidence type="ECO:0000259" key="10">
    <source>
        <dbReference type="PROSITE" id="PS51041"/>
    </source>
</evidence>
<dbReference type="Gene3D" id="2.60.120.40">
    <property type="match status" value="1"/>
</dbReference>
<evidence type="ECO:0000313" key="12">
    <source>
        <dbReference type="Proteomes" id="UP000653271"/>
    </source>
</evidence>
<evidence type="ECO:0000256" key="7">
    <source>
        <dbReference type="SAM" id="MobiDB-lite"/>
    </source>
</evidence>
<keyword evidence="2" id="KW-0964">Secreted</keyword>
<organism evidence="11 12">
    <name type="scientific">Piaya cayana</name>
    <name type="common">Common squirrel cuckoo</name>
    <dbReference type="NCBI Taxonomy" id="33601"/>
    <lineage>
        <taxon>Eukaryota</taxon>
        <taxon>Metazoa</taxon>
        <taxon>Chordata</taxon>
        <taxon>Craniata</taxon>
        <taxon>Vertebrata</taxon>
        <taxon>Euteleostomi</taxon>
        <taxon>Archelosauria</taxon>
        <taxon>Archosauria</taxon>
        <taxon>Dinosauria</taxon>
        <taxon>Saurischia</taxon>
        <taxon>Theropoda</taxon>
        <taxon>Coelurosauria</taxon>
        <taxon>Aves</taxon>
        <taxon>Neognathae</taxon>
        <taxon>Neoaves</taxon>
        <taxon>Otidimorphae</taxon>
        <taxon>Cuculiformes</taxon>
        <taxon>Coccyzidae</taxon>
        <taxon>Piaya</taxon>
    </lineage>
</organism>
<reference evidence="11" key="1">
    <citation type="submission" date="2019-09" db="EMBL/GenBank/DDBJ databases">
        <title>Bird 10,000 Genomes (B10K) Project - Family phase.</title>
        <authorList>
            <person name="Zhang G."/>
        </authorList>
    </citation>
    <scope>NUCLEOTIDE SEQUENCE</scope>
    <source>
        <strain evidence="11">B10K-DU-008-47</strain>
        <tissue evidence="11">Mixed tissue sample</tissue>
    </source>
</reference>
<evidence type="ECO:0000256" key="5">
    <source>
        <dbReference type="ARBA" id="ARBA00023157"/>
    </source>
</evidence>
<keyword evidence="4 6" id="KW-0175">Coiled coil</keyword>
<feature type="domain" description="EMI" evidence="10">
    <location>
        <begin position="91"/>
        <end position="167"/>
    </location>
</feature>
<dbReference type="InterPro" id="IPR001073">
    <property type="entry name" value="C1q_dom"/>
</dbReference>
<evidence type="ECO:0000256" key="6">
    <source>
        <dbReference type="SAM" id="Coils"/>
    </source>
</evidence>
<dbReference type="OrthoDB" id="8963519at2759"/>
<dbReference type="GO" id="GO:0090051">
    <property type="term" value="P:negative regulation of cell migration involved in sprouting angiogenesis"/>
    <property type="evidence" value="ECO:0007669"/>
    <property type="project" value="TreeGrafter"/>
</dbReference>
<feature type="compositionally biased region" description="Polar residues" evidence="7">
    <location>
        <begin position="37"/>
        <end position="47"/>
    </location>
</feature>
<feature type="chain" id="PRO_5032390253" evidence="8">
    <location>
        <begin position="16"/>
        <end position="1013"/>
    </location>
</feature>
<evidence type="ECO:0000256" key="1">
    <source>
        <dbReference type="ARBA" id="ARBA00004613"/>
    </source>
</evidence>
<dbReference type="SUPFAM" id="SSF49842">
    <property type="entry name" value="TNF-like"/>
    <property type="match status" value="1"/>
</dbReference>
<feature type="domain" description="C1q" evidence="9">
    <location>
        <begin position="883"/>
        <end position="1013"/>
    </location>
</feature>
<dbReference type="Pfam" id="PF00386">
    <property type="entry name" value="C1q"/>
    <property type="match status" value="1"/>
</dbReference>
<feature type="compositionally biased region" description="Basic residues" evidence="7">
    <location>
        <begin position="698"/>
        <end position="708"/>
    </location>
</feature>
<dbReference type="InterPro" id="IPR050392">
    <property type="entry name" value="Collagen/C1q_domain"/>
</dbReference>
<dbReference type="InterPro" id="IPR011489">
    <property type="entry name" value="EMI_domain"/>
</dbReference>
<protein>
    <submittedName>
        <fullName evidence="11">MMRN2 protein</fullName>
    </submittedName>
</protein>
<dbReference type="PROSITE" id="PS50871">
    <property type="entry name" value="C1Q"/>
    <property type="match status" value="1"/>
</dbReference>
<keyword evidence="3 8" id="KW-0732">Signal</keyword>
<dbReference type="Proteomes" id="UP000653271">
    <property type="component" value="Unassembled WGS sequence"/>
</dbReference>
<comment type="caution">
    <text evidence="11">The sequence shown here is derived from an EMBL/GenBank/DDBJ whole genome shotgun (WGS) entry which is preliminary data.</text>
</comment>
<evidence type="ECO:0000256" key="3">
    <source>
        <dbReference type="ARBA" id="ARBA00022729"/>
    </source>
</evidence>
<keyword evidence="12" id="KW-1185">Reference proteome</keyword>
<evidence type="ECO:0000259" key="9">
    <source>
        <dbReference type="PROSITE" id="PS50871"/>
    </source>
</evidence>
<dbReference type="GO" id="GO:0030948">
    <property type="term" value="P:negative regulation of vascular endothelial growth factor receptor signaling pathway"/>
    <property type="evidence" value="ECO:0007669"/>
    <property type="project" value="TreeGrafter"/>
</dbReference>
<proteinExistence type="predicted"/>